<protein>
    <recommendedName>
        <fullName evidence="2">HMA domain-containing protein</fullName>
    </recommendedName>
</protein>
<evidence type="ECO:0000259" key="2">
    <source>
        <dbReference type="PROSITE" id="PS50846"/>
    </source>
</evidence>
<keyword evidence="1" id="KW-0479">Metal-binding</keyword>
<evidence type="ECO:0000313" key="4">
    <source>
        <dbReference type="Proteomes" id="UP001279734"/>
    </source>
</evidence>
<dbReference type="Pfam" id="PF00403">
    <property type="entry name" value="HMA"/>
    <property type="match status" value="1"/>
</dbReference>
<gene>
    <name evidence="3" type="ORF">Nepgr_023581</name>
</gene>
<dbReference type="EMBL" id="BSYO01000023">
    <property type="protein sequence ID" value="GMH21739.1"/>
    <property type="molecule type" value="Genomic_DNA"/>
</dbReference>
<name>A0AAD3T3B9_NEPGR</name>
<accession>A0AAD3T3B9</accession>
<dbReference type="Proteomes" id="UP001279734">
    <property type="component" value="Unassembled WGS sequence"/>
</dbReference>
<keyword evidence="4" id="KW-1185">Reference proteome</keyword>
<dbReference type="InterPro" id="IPR036163">
    <property type="entry name" value="HMA_dom_sf"/>
</dbReference>
<dbReference type="FunFam" id="3.30.70.100:FF:000005">
    <property type="entry name" value="Copper-exporting P-type ATPase A"/>
    <property type="match status" value="1"/>
</dbReference>
<dbReference type="GO" id="GO:0046872">
    <property type="term" value="F:metal ion binding"/>
    <property type="evidence" value="ECO:0007669"/>
    <property type="project" value="UniProtKB-KW"/>
</dbReference>
<comment type="caution">
    <text evidence="3">The sequence shown here is derived from an EMBL/GenBank/DDBJ whole genome shotgun (WGS) entry which is preliminary data.</text>
</comment>
<dbReference type="InterPro" id="IPR006121">
    <property type="entry name" value="HMA_dom"/>
</dbReference>
<organism evidence="3 4">
    <name type="scientific">Nepenthes gracilis</name>
    <name type="common">Slender pitcher plant</name>
    <dbReference type="NCBI Taxonomy" id="150966"/>
    <lineage>
        <taxon>Eukaryota</taxon>
        <taxon>Viridiplantae</taxon>
        <taxon>Streptophyta</taxon>
        <taxon>Embryophyta</taxon>
        <taxon>Tracheophyta</taxon>
        <taxon>Spermatophyta</taxon>
        <taxon>Magnoliopsida</taxon>
        <taxon>eudicotyledons</taxon>
        <taxon>Gunneridae</taxon>
        <taxon>Pentapetalae</taxon>
        <taxon>Caryophyllales</taxon>
        <taxon>Nepenthaceae</taxon>
        <taxon>Nepenthes</taxon>
    </lineage>
</organism>
<dbReference type="CDD" id="cd00371">
    <property type="entry name" value="HMA"/>
    <property type="match status" value="1"/>
</dbReference>
<dbReference type="PANTHER" id="PTHR46594:SF6">
    <property type="entry name" value="COPPER-TRANSPORTING ATPASE RAN1"/>
    <property type="match status" value="1"/>
</dbReference>
<reference evidence="3" key="1">
    <citation type="submission" date="2023-05" db="EMBL/GenBank/DDBJ databases">
        <title>Nepenthes gracilis genome sequencing.</title>
        <authorList>
            <person name="Fukushima K."/>
        </authorList>
    </citation>
    <scope>NUCLEOTIDE SEQUENCE</scope>
    <source>
        <strain evidence="3">SING2019-196</strain>
    </source>
</reference>
<dbReference type="AlphaFoldDB" id="A0AAD3T3B9"/>
<proteinExistence type="predicted"/>
<feature type="domain" description="HMA" evidence="2">
    <location>
        <begin position="205"/>
        <end position="271"/>
    </location>
</feature>
<dbReference type="Gene3D" id="3.30.70.100">
    <property type="match status" value="1"/>
</dbReference>
<dbReference type="SUPFAM" id="SSF55008">
    <property type="entry name" value="HMA, heavy metal-associated domain"/>
    <property type="match status" value="1"/>
</dbReference>
<evidence type="ECO:0000256" key="1">
    <source>
        <dbReference type="ARBA" id="ARBA00022723"/>
    </source>
</evidence>
<sequence length="355" mass="38343">MDSRNSSTFTFLTDKDQNKTPVLVLVQTLQELNNSDLAALVVDHKSYAVSNSEEKHTLMATDDFVQPDAILGSKKIEASVLFRVTDVSGSVQLLLEMNSSIVKDDIVSVGPEGSVVPNDLAIIVLLEEIGTTELCKESFQRGIYTMEMDVMKENMHSLLQSPGQLPGLSTVLKDEDIKNAIEDAGFDAEILFESSIPQKRAGGTLLGQFTIGGMTSAACVNSVEGILEALLGVKCAVVSLATSLGEVEYDPANICKDDIVNAVEDTGFEGSLVKSCEQDKIIVEVAGISGEMDVDFLEGLLSHINGIMQFYLDRKSRELEVLFDLEVIGCRSLVDSIEEASGGRLKLHGSSLIQE</sequence>
<evidence type="ECO:0000313" key="3">
    <source>
        <dbReference type="EMBL" id="GMH21739.1"/>
    </source>
</evidence>
<dbReference type="PANTHER" id="PTHR46594">
    <property type="entry name" value="P-TYPE CATION-TRANSPORTING ATPASE"/>
    <property type="match status" value="1"/>
</dbReference>
<dbReference type="PROSITE" id="PS50846">
    <property type="entry name" value="HMA_2"/>
    <property type="match status" value="1"/>
</dbReference>